<keyword evidence="7" id="KW-0808">Transferase</keyword>
<dbReference type="InterPro" id="IPR036322">
    <property type="entry name" value="WD40_repeat_dom_sf"/>
</dbReference>
<keyword evidence="9" id="KW-0227">DNA damage</keyword>
<dbReference type="Gene3D" id="3.30.40.10">
    <property type="entry name" value="Zinc/RING finger domain, C3HC4 (zinc finger)"/>
    <property type="match status" value="1"/>
</dbReference>
<evidence type="ECO:0000313" key="18">
    <source>
        <dbReference type="Proteomes" id="UP000242146"/>
    </source>
</evidence>
<evidence type="ECO:0000256" key="12">
    <source>
        <dbReference type="ARBA" id="ARBA00023242"/>
    </source>
</evidence>
<dbReference type="GO" id="GO:0008270">
    <property type="term" value="F:zinc ion binding"/>
    <property type="evidence" value="ECO:0007669"/>
    <property type="project" value="UniProtKB-KW"/>
</dbReference>
<keyword evidence="12" id="KW-0539">Nucleus</keyword>
<dbReference type="GO" id="GO:0061630">
    <property type="term" value="F:ubiquitin protein ligase activity"/>
    <property type="evidence" value="ECO:0007669"/>
    <property type="project" value="UniProtKB-EC"/>
</dbReference>
<dbReference type="PANTHER" id="PTHR16047">
    <property type="entry name" value="RFWD3 PROTEIN"/>
    <property type="match status" value="1"/>
</dbReference>
<dbReference type="OrthoDB" id="8062037at2759"/>
<evidence type="ECO:0000259" key="16">
    <source>
        <dbReference type="PROSITE" id="PS50089"/>
    </source>
</evidence>
<evidence type="ECO:0000256" key="2">
    <source>
        <dbReference type="ARBA" id="ARBA00004496"/>
    </source>
</evidence>
<dbReference type="Gene3D" id="2.130.10.10">
    <property type="entry name" value="YVTN repeat-like/Quinoprotein amine dehydrogenase"/>
    <property type="match status" value="1"/>
</dbReference>
<feature type="compositionally biased region" description="Low complexity" evidence="15">
    <location>
        <begin position="141"/>
        <end position="153"/>
    </location>
</feature>
<keyword evidence="8" id="KW-0677">Repeat</keyword>
<organism evidence="17 18">
    <name type="scientific">Hesseltinella vesiculosa</name>
    <dbReference type="NCBI Taxonomy" id="101127"/>
    <lineage>
        <taxon>Eukaryota</taxon>
        <taxon>Fungi</taxon>
        <taxon>Fungi incertae sedis</taxon>
        <taxon>Mucoromycota</taxon>
        <taxon>Mucoromycotina</taxon>
        <taxon>Mucoromycetes</taxon>
        <taxon>Mucorales</taxon>
        <taxon>Cunninghamellaceae</taxon>
        <taxon>Hesseltinella</taxon>
    </lineage>
</organism>
<feature type="region of interest" description="Disordered" evidence="15">
    <location>
        <begin position="139"/>
        <end position="162"/>
    </location>
</feature>
<dbReference type="SMART" id="SM00184">
    <property type="entry name" value="RING"/>
    <property type="match status" value="1"/>
</dbReference>
<comment type="subcellular location">
    <subcellularLocation>
        <location evidence="2">Cytoplasm</location>
    </subcellularLocation>
    <subcellularLocation>
        <location evidence="13">Nucleus</location>
        <location evidence="13">Nuclear body</location>
    </subcellularLocation>
</comment>
<comment type="catalytic activity">
    <reaction evidence="1">
        <text>S-ubiquitinyl-[E2 ubiquitin-conjugating enzyme]-L-cysteine + [acceptor protein]-L-lysine = [E2 ubiquitin-conjugating enzyme]-L-cysteine + N(6)-ubiquitinyl-[acceptor protein]-L-lysine.</text>
        <dbReference type="EC" id="2.3.2.27"/>
    </reaction>
</comment>
<protein>
    <recommendedName>
        <fullName evidence="4">RING-type E3 ubiquitin transferase</fullName>
        <ecNumber evidence="4">2.3.2.27</ecNumber>
    </recommendedName>
</protein>
<evidence type="ECO:0000256" key="6">
    <source>
        <dbReference type="ARBA" id="ARBA00022574"/>
    </source>
</evidence>
<sequence length="469" mass="52892">MCDMGTTVKRKSSLIDVNDNDTSDDESMECSICSENWTASGPHRLVALQCGHLYGRRCIFRWIDKSKSSKARCPHCKQTIKENNIRAITPIKLAVQDSAVVEQLRRQIQESKSLLHERKYNLEKTLLSVAMMKKELQRYTSPALPSSDPSDSPNRNTFHHFRSDTLPTDSLAFRRMALDSTTSAAYVTKRMGSSHGVTRISLEPDTHQPFIPIHAGAINDVQCQRDWLMTCSHDKTLKLTSIKTRAVCQSIPLPSAGFCCAFDTEPPLIFCGLANDTTMVFDQRYTNKPLFELHDRAKTKGSPIHSMVPLIVNGRRLLLNSNMNRIYGWQWSDQGQPICRVLQLDHLDDFRPYSLVKTDQNSTLLASLQRHNSTKHVLVNLSDDLGLEIIQTISQPYSPTWTHRTLQFSANDQHFVGFADLNHKNVTPRGTKGDQTQHVGQCSFFDHRCVSAPAPPTRPCFPLVTGSLT</sequence>
<evidence type="ECO:0000256" key="9">
    <source>
        <dbReference type="ARBA" id="ARBA00022763"/>
    </source>
</evidence>
<evidence type="ECO:0000256" key="1">
    <source>
        <dbReference type="ARBA" id="ARBA00000900"/>
    </source>
</evidence>
<evidence type="ECO:0000256" key="5">
    <source>
        <dbReference type="ARBA" id="ARBA00022490"/>
    </source>
</evidence>
<dbReference type="GO" id="GO:0016567">
    <property type="term" value="P:protein ubiquitination"/>
    <property type="evidence" value="ECO:0007669"/>
    <property type="project" value="InterPro"/>
</dbReference>
<proteinExistence type="predicted"/>
<dbReference type="EC" id="2.3.2.27" evidence="4"/>
<reference evidence="17 18" key="1">
    <citation type="submission" date="2016-07" db="EMBL/GenBank/DDBJ databases">
        <title>Pervasive Adenine N6-methylation of Active Genes in Fungi.</title>
        <authorList>
            <consortium name="DOE Joint Genome Institute"/>
            <person name="Mondo S.J."/>
            <person name="Dannebaum R.O."/>
            <person name="Kuo R.C."/>
            <person name="Labutti K."/>
            <person name="Haridas S."/>
            <person name="Kuo A."/>
            <person name="Salamov A."/>
            <person name="Ahrendt S.R."/>
            <person name="Lipzen A."/>
            <person name="Sullivan W."/>
            <person name="Andreopoulos W.B."/>
            <person name="Clum A."/>
            <person name="Lindquist E."/>
            <person name="Daum C."/>
            <person name="Ramamoorthy G.K."/>
            <person name="Gryganskyi A."/>
            <person name="Culley D."/>
            <person name="Magnuson J.K."/>
            <person name="James T.Y."/>
            <person name="O'Malley M.A."/>
            <person name="Stajich J.E."/>
            <person name="Spatafora J.W."/>
            <person name="Visel A."/>
            <person name="Grigoriev I.V."/>
        </authorList>
    </citation>
    <scope>NUCLEOTIDE SEQUENCE [LARGE SCALE GENOMIC DNA]</scope>
    <source>
        <strain evidence="17 18">NRRL 3301</strain>
    </source>
</reference>
<dbReference type="Pfam" id="PF23419">
    <property type="entry name" value="WD40_RFWD3"/>
    <property type="match status" value="1"/>
</dbReference>
<dbReference type="InterPro" id="IPR056527">
    <property type="entry name" value="WD40_RFWD3"/>
</dbReference>
<evidence type="ECO:0000256" key="4">
    <source>
        <dbReference type="ARBA" id="ARBA00012483"/>
    </source>
</evidence>
<keyword evidence="6" id="KW-0853">WD repeat</keyword>
<dbReference type="GO" id="GO:0016604">
    <property type="term" value="C:nuclear body"/>
    <property type="evidence" value="ECO:0007669"/>
    <property type="project" value="UniProtKB-SubCell"/>
</dbReference>
<keyword evidence="18" id="KW-1185">Reference proteome</keyword>
<keyword evidence="10" id="KW-0833">Ubl conjugation pathway</keyword>
<dbReference type="InterPro" id="IPR013083">
    <property type="entry name" value="Znf_RING/FYVE/PHD"/>
</dbReference>
<keyword evidence="11" id="KW-0234">DNA repair</keyword>
<dbReference type="SUPFAM" id="SSF57850">
    <property type="entry name" value="RING/U-box"/>
    <property type="match status" value="1"/>
</dbReference>
<dbReference type="EMBL" id="MCGT01000023">
    <property type="protein sequence ID" value="ORX50462.1"/>
    <property type="molecule type" value="Genomic_DNA"/>
</dbReference>
<comment type="caution">
    <text evidence="17">The sequence shown here is derived from an EMBL/GenBank/DDBJ whole genome shotgun (WGS) entry which is preliminary data.</text>
</comment>
<evidence type="ECO:0000256" key="3">
    <source>
        <dbReference type="ARBA" id="ARBA00004906"/>
    </source>
</evidence>
<dbReference type="STRING" id="101127.A0A1X2GC68"/>
<dbReference type="Proteomes" id="UP000242146">
    <property type="component" value="Unassembled WGS sequence"/>
</dbReference>
<gene>
    <name evidence="17" type="ORF">DM01DRAFT_1094805</name>
</gene>
<dbReference type="GO" id="GO:0005737">
    <property type="term" value="C:cytoplasm"/>
    <property type="evidence" value="ECO:0007669"/>
    <property type="project" value="UniProtKB-SubCell"/>
</dbReference>
<evidence type="ECO:0000313" key="17">
    <source>
        <dbReference type="EMBL" id="ORX50462.1"/>
    </source>
</evidence>
<dbReference type="InterPro" id="IPR001841">
    <property type="entry name" value="Znf_RING"/>
</dbReference>
<dbReference type="GO" id="GO:0036297">
    <property type="term" value="P:interstrand cross-link repair"/>
    <property type="evidence" value="ECO:0007669"/>
    <property type="project" value="InterPro"/>
</dbReference>
<comment type="pathway">
    <text evidence="3">Protein modification; protein ubiquitination.</text>
</comment>
<dbReference type="InterPro" id="IPR037381">
    <property type="entry name" value="RFWD3"/>
</dbReference>
<evidence type="ECO:0000256" key="14">
    <source>
        <dbReference type="PROSITE-ProRule" id="PRU00175"/>
    </source>
</evidence>
<dbReference type="AlphaFoldDB" id="A0A1X2GC68"/>
<accession>A0A1X2GC68</accession>
<evidence type="ECO:0000256" key="10">
    <source>
        <dbReference type="ARBA" id="ARBA00022786"/>
    </source>
</evidence>
<feature type="domain" description="RING-type" evidence="16">
    <location>
        <begin position="30"/>
        <end position="77"/>
    </location>
</feature>
<dbReference type="Pfam" id="PF13639">
    <property type="entry name" value="zf-RING_2"/>
    <property type="match status" value="1"/>
</dbReference>
<evidence type="ECO:0000256" key="8">
    <source>
        <dbReference type="ARBA" id="ARBA00022737"/>
    </source>
</evidence>
<dbReference type="SUPFAM" id="SSF50978">
    <property type="entry name" value="WD40 repeat-like"/>
    <property type="match status" value="1"/>
</dbReference>
<evidence type="ECO:0000256" key="7">
    <source>
        <dbReference type="ARBA" id="ARBA00022679"/>
    </source>
</evidence>
<keyword evidence="14" id="KW-0862">Zinc</keyword>
<evidence type="ECO:0000256" key="11">
    <source>
        <dbReference type="ARBA" id="ARBA00023204"/>
    </source>
</evidence>
<name>A0A1X2GC68_9FUNG</name>
<keyword evidence="14" id="KW-0863">Zinc-finger</keyword>
<evidence type="ECO:0000256" key="15">
    <source>
        <dbReference type="SAM" id="MobiDB-lite"/>
    </source>
</evidence>
<dbReference type="PROSITE" id="PS50089">
    <property type="entry name" value="ZF_RING_2"/>
    <property type="match status" value="1"/>
</dbReference>
<dbReference type="PANTHER" id="PTHR16047:SF7">
    <property type="entry name" value="E3 UBIQUITIN-PROTEIN LIGASE RFWD3"/>
    <property type="match status" value="1"/>
</dbReference>
<dbReference type="InterPro" id="IPR015943">
    <property type="entry name" value="WD40/YVTN_repeat-like_dom_sf"/>
</dbReference>
<evidence type="ECO:0000256" key="13">
    <source>
        <dbReference type="ARBA" id="ARBA00034306"/>
    </source>
</evidence>
<keyword evidence="5" id="KW-0963">Cytoplasm</keyword>
<keyword evidence="14" id="KW-0479">Metal-binding</keyword>